<protein>
    <submittedName>
        <fullName evidence="1">Uncharacterized protein</fullName>
    </submittedName>
</protein>
<accession>A0ABP9H1A4</accession>
<name>A0ABP9H1A4_9ACTN</name>
<evidence type="ECO:0000313" key="1">
    <source>
        <dbReference type="EMBL" id="GAA4959002.1"/>
    </source>
</evidence>
<comment type="caution">
    <text evidence="1">The sequence shown here is derived from an EMBL/GenBank/DDBJ whole genome shotgun (WGS) entry which is preliminary data.</text>
</comment>
<dbReference type="EMBL" id="BAABHS010000006">
    <property type="protein sequence ID" value="GAA4959002.1"/>
    <property type="molecule type" value="Genomic_DNA"/>
</dbReference>
<proteinExistence type="predicted"/>
<sequence>MRADDAAFDAAEARIRAELPERARQAAAWAEEAGLTPDPDAVLAAMQEDETFAEDLFFSVLAALGVPGIPEGED</sequence>
<reference evidence="2" key="1">
    <citation type="journal article" date="2019" name="Int. J. Syst. Evol. Microbiol.">
        <title>The Global Catalogue of Microorganisms (GCM) 10K type strain sequencing project: providing services to taxonomists for standard genome sequencing and annotation.</title>
        <authorList>
            <consortium name="The Broad Institute Genomics Platform"/>
            <consortium name="The Broad Institute Genome Sequencing Center for Infectious Disease"/>
            <person name="Wu L."/>
            <person name="Ma J."/>
        </authorList>
    </citation>
    <scope>NUCLEOTIDE SEQUENCE [LARGE SCALE GENOMIC DNA]</scope>
    <source>
        <strain evidence="2">JCM 17986</strain>
    </source>
</reference>
<evidence type="ECO:0000313" key="2">
    <source>
        <dbReference type="Proteomes" id="UP001500466"/>
    </source>
</evidence>
<organism evidence="1 2">
    <name type="scientific">Yinghuangia aomiensis</name>
    <dbReference type="NCBI Taxonomy" id="676205"/>
    <lineage>
        <taxon>Bacteria</taxon>
        <taxon>Bacillati</taxon>
        <taxon>Actinomycetota</taxon>
        <taxon>Actinomycetes</taxon>
        <taxon>Kitasatosporales</taxon>
        <taxon>Streptomycetaceae</taxon>
        <taxon>Yinghuangia</taxon>
    </lineage>
</organism>
<keyword evidence="2" id="KW-1185">Reference proteome</keyword>
<dbReference type="Proteomes" id="UP001500466">
    <property type="component" value="Unassembled WGS sequence"/>
</dbReference>
<gene>
    <name evidence="1" type="ORF">GCM10023205_22280</name>
</gene>